<feature type="transmembrane region" description="Helical" evidence="8">
    <location>
        <begin position="349"/>
        <end position="376"/>
    </location>
</feature>
<dbReference type="OrthoDB" id="534912at2759"/>
<keyword evidence="4 8" id="KW-0812">Transmembrane</keyword>
<keyword evidence="3 8" id="KW-0813">Transport</keyword>
<feature type="transmembrane region" description="Helical" evidence="8">
    <location>
        <begin position="141"/>
        <end position="162"/>
    </location>
</feature>
<dbReference type="FunFam" id="1.10.3430.10:FF:000010">
    <property type="entry name" value="Ammonium transporter"/>
    <property type="match status" value="1"/>
</dbReference>
<organism evidence="10 11">
    <name type="scientific">Caenorhabditis angaria</name>
    <dbReference type="NCBI Taxonomy" id="860376"/>
    <lineage>
        <taxon>Eukaryota</taxon>
        <taxon>Metazoa</taxon>
        <taxon>Ecdysozoa</taxon>
        <taxon>Nematoda</taxon>
        <taxon>Chromadorea</taxon>
        <taxon>Rhabditida</taxon>
        <taxon>Rhabditina</taxon>
        <taxon>Rhabditomorpha</taxon>
        <taxon>Rhabditoidea</taxon>
        <taxon>Rhabditidae</taxon>
        <taxon>Peloderinae</taxon>
        <taxon>Caenorhabditis</taxon>
    </lineage>
</organism>
<feature type="transmembrane region" description="Helical" evidence="8">
    <location>
        <begin position="67"/>
        <end position="87"/>
    </location>
</feature>
<dbReference type="PANTHER" id="PTHR11730:SF118">
    <property type="entry name" value="AMMONIUM TRANSPORTER 1-RELATED"/>
    <property type="match status" value="1"/>
</dbReference>
<feature type="transmembrane region" description="Helical" evidence="8">
    <location>
        <begin position="30"/>
        <end position="55"/>
    </location>
</feature>
<evidence type="ECO:0000256" key="2">
    <source>
        <dbReference type="ARBA" id="ARBA00005887"/>
    </source>
</evidence>
<evidence type="ECO:0000256" key="5">
    <source>
        <dbReference type="ARBA" id="ARBA00022989"/>
    </source>
</evidence>
<feature type="transmembrane region" description="Helical" evidence="8">
    <location>
        <begin position="115"/>
        <end position="134"/>
    </location>
</feature>
<gene>
    <name evidence="10" type="ORF">CAMP_LOCUS18537</name>
</gene>
<accession>A0A9P1J3E1</accession>
<comment type="similarity">
    <text evidence="2 8">Belongs to the ammonia transporter channel (TC 1.A.11.2) family.</text>
</comment>
<feature type="transmembrane region" description="Helical" evidence="8">
    <location>
        <begin position="227"/>
        <end position="245"/>
    </location>
</feature>
<dbReference type="Gene3D" id="1.10.3430.10">
    <property type="entry name" value="Ammonium transporter AmtB like domains"/>
    <property type="match status" value="1"/>
</dbReference>
<comment type="subcellular location">
    <subcellularLocation>
        <location evidence="8">Cell membrane</location>
        <topology evidence="8">Multi-pass membrane protein</topology>
    </subcellularLocation>
    <subcellularLocation>
        <location evidence="1">Membrane</location>
        <topology evidence="1">Multi-pass membrane protein</topology>
    </subcellularLocation>
</comment>
<dbReference type="Pfam" id="PF00909">
    <property type="entry name" value="Ammonium_transp"/>
    <property type="match status" value="1"/>
</dbReference>
<keyword evidence="5 8" id="KW-1133">Transmembrane helix</keyword>
<name>A0A9P1J3E1_9PELO</name>
<dbReference type="PROSITE" id="PS01219">
    <property type="entry name" value="AMMONIUM_TRANSP"/>
    <property type="match status" value="1"/>
</dbReference>
<dbReference type="NCBIfam" id="TIGR00836">
    <property type="entry name" value="amt"/>
    <property type="match status" value="1"/>
</dbReference>
<keyword evidence="6 8" id="KW-0472">Membrane</keyword>
<keyword evidence="7 8" id="KW-0924">Ammonia transport</keyword>
<dbReference type="GO" id="GO:0097272">
    <property type="term" value="P:ammonium homeostasis"/>
    <property type="evidence" value="ECO:0007669"/>
    <property type="project" value="TreeGrafter"/>
</dbReference>
<dbReference type="Proteomes" id="UP001152747">
    <property type="component" value="Unassembled WGS sequence"/>
</dbReference>
<evidence type="ECO:0000256" key="4">
    <source>
        <dbReference type="ARBA" id="ARBA00022692"/>
    </source>
</evidence>
<evidence type="ECO:0000256" key="1">
    <source>
        <dbReference type="ARBA" id="ARBA00004141"/>
    </source>
</evidence>
<evidence type="ECO:0000256" key="3">
    <source>
        <dbReference type="ARBA" id="ARBA00022448"/>
    </source>
</evidence>
<evidence type="ECO:0000256" key="8">
    <source>
        <dbReference type="RuleBase" id="RU362002"/>
    </source>
</evidence>
<sequence length="536" mass="58878">MSAVNLTAELVRLQTETAKFQHDFTDNVNSFFLCSMALIIFFMQCGFAFLEAGAVRSKNTTNILIKNLLDSLIVIIGYWAVGWAFAYGESANETVGLFVGHSQFFLAGYTDYSKFFFQYVFAATAATIVSGAVAERCEFACYVAYCLIISTIVYPFLAHWGWNEHGWMAQGITSGVINTKYDDFAGSGVIHLCGGAISLLAAWIMGPRIGRFPEDDEDESDEILGHSVPFAALGGFILMFGFLAFNGGSVGSLSNEGDGQIVALAMINTILSGAFAAITYLIVYFYQYGKWTLLLTLNACLSGMVASCAGCNKMETWGSVWVGVGAGLIYLALSRLVRKFKIDDPLDAFAVHAGGGFWGLMSASIIAKGGIVYALFDLITGADNSGDFIKASFAQLGWQMICALAIIVWSLVIMYPVFAVLKKIGKLRVPEEIEINGLDVFKHGELAYPLRAYGHGWHEFENAHGMKSNSTTVYIGKGDKKKVMRIHPEMSIEQMASVYDRSGRLAQPIQHKKSRTLFTTENERKRSQINFDEDRI</sequence>
<feature type="transmembrane region" description="Helical" evidence="8">
    <location>
        <begin position="293"/>
        <end position="312"/>
    </location>
</feature>
<dbReference type="GO" id="GO:0008519">
    <property type="term" value="F:ammonium channel activity"/>
    <property type="evidence" value="ECO:0007669"/>
    <property type="project" value="InterPro"/>
</dbReference>
<dbReference type="PANTHER" id="PTHR11730">
    <property type="entry name" value="AMMONIUM TRANSPORTER"/>
    <property type="match status" value="1"/>
</dbReference>
<dbReference type="InterPro" id="IPR018047">
    <property type="entry name" value="Ammonium_transpt_CS"/>
</dbReference>
<dbReference type="InterPro" id="IPR001905">
    <property type="entry name" value="Ammonium_transpt"/>
</dbReference>
<dbReference type="EMBL" id="CANHGI010000006">
    <property type="protein sequence ID" value="CAI5455900.1"/>
    <property type="molecule type" value="Genomic_DNA"/>
</dbReference>
<dbReference type="InterPro" id="IPR024041">
    <property type="entry name" value="NH4_transpt_AmtB-like_dom"/>
</dbReference>
<feature type="transmembrane region" description="Helical" evidence="8">
    <location>
        <begin position="184"/>
        <end position="206"/>
    </location>
</feature>
<reference evidence="10" key="1">
    <citation type="submission" date="2022-11" db="EMBL/GenBank/DDBJ databases">
        <authorList>
            <person name="Kikuchi T."/>
        </authorList>
    </citation>
    <scope>NUCLEOTIDE SEQUENCE</scope>
    <source>
        <strain evidence="10">PS1010</strain>
    </source>
</reference>
<feature type="transmembrane region" description="Helical" evidence="8">
    <location>
        <begin position="265"/>
        <end position="286"/>
    </location>
</feature>
<evidence type="ECO:0000313" key="11">
    <source>
        <dbReference type="Proteomes" id="UP001152747"/>
    </source>
</evidence>
<feature type="transmembrane region" description="Helical" evidence="8">
    <location>
        <begin position="396"/>
        <end position="418"/>
    </location>
</feature>
<dbReference type="GO" id="GO:0005886">
    <property type="term" value="C:plasma membrane"/>
    <property type="evidence" value="ECO:0007669"/>
    <property type="project" value="UniProtKB-SubCell"/>
</dbReference>
<comment type="caution">
    <text evidence="10">The sequence shown here is derived from an EMBL/GenBank/DDBJ whole genome shotgun (WGS) entry which is preliminary data.</text>
</comment>
<protein>
    <recommendedName>
        <fullName evidence="8">Ammonium transporter</fullName>
    </recommendedName>
</protein>
<proteinExistence type="inferred from homology"/>
<evidence type="ECO:0000256" key="7">
    <source>
        <dbReference type="ARBA" id="ARBA00023177"/>
    </source>
</evidence>
<evidence type="ECO:0000313" key="10">
    <source>
        <dbReference type="EMBL" id="CAI5455900.1"/>
    </source>
</evidence>
<dbReference type="InterPro" id="IPR029020">
    <property type="entry name" value="Ammonium/urea_transptr"/>
</dbReference>
<evidence type="ECO:0000259" key="9">
    <source>
        <dbReference type="Pfam" id="PF00909"/>
    </source>
</evidence>
<feature type="transmembrane region" description="Helical" evidence="8">
    <location>
        <begin position="318"/>
        <end position="337"/>
    </location>
</feature>
<dbReference type="AlphaFoldDB" id="A0A9P1J3E1"/>
<evidence type="ECO:0000256" key="6">
    <source>
        <dbReference type="ARBA" id="ARBA00023136"/>
    </source>
</evidence>
<keyword evidence="11" id="KW-1185">Reference proteome</keyword>
<feature type="domain" description="Ammonium transporter AmtB-like" evidence="9">
    <location>
        <begin position="31"/>
        <end position="448"/>
    </location>
</feature>
<dbReference type="SUPFAM" id="SSF111352">
    <property type="entry name" value="Ammonium transporter"/>
    <property type="match status" value="1"/>
</dbReference>